<keyword evidence="3 5" id="KW-1133">Transmembrane helix</keyword>
<keyword evidence="2 5" id="KW-0812">Transmembrane</keyword>
<feature type="transmembrane region" description="Helical" evidence="5">
    <location>
        <begin position="30"/>
        <end position="51"/>
    </location>
</feature>
<evidence type="ECO:0000259" key="6">
    <source>
        <dbReference type="Pfam" id="PF04138"/>
    </source>
</evidence>
<evidence type="ECO:0000256" key="2">
    <source>
        <dbReference type="ARBA" id="ARBA00022692"/>
    </source>
</evidence>
<accession>A0A1V8M5F0</accession>
<feature type="transmembrane region" description="Helical" evidence="5">
    <location>
        <begin position="75"/>
        <end position="95"/>
    </location>
</feature>
<dbReference type="EMBL" id="LPUF01000001">
    <property type="protein sequence ID" value="OQK16769.1"/>
    <property type="molecule type" value="Genomic_DNA"/>
</dbReference>
<evidence type="ECO:0000256" key="3">
    <source>
        <dbReference type="ARBA" id="ARBA00022989"/>
    </source>
</evidence>
<proteinExistence type="predicted"/>
<sequence length="114" mass="13347">MIGAACGFLVNYHIQFHWTFKVSGPHSRFFMRYLIVSGTMFGLNAVIFWLATTPELFALLKNLAYPKLIPQPKNIAYWYVQVIATGIVFLCNFLVNRYYTFRPIKEREFNNARV</sequence>
<keyword evidence="4 5" id="KW-0472">Membrane</keyword>
<dbReference type="STRING" id="1420851.AU255_02350"/>
<evidence type="ECO:0000256" key="4">
    <source>
        <dbReference type="ARBA" id="ARBA00023136"/>
    </source>
</evidence>
<dbReference type="GO" id="GO:0016020">
    <property type="term" value="C:membrane"/>
    <property type="evidence" value="ECO:0007669"/>
    <property type="project" value="UniProtKB-SubCell"/>
</dbReference>
<organism evidence="7 8">
    <name type="scientific">Methyloprofundus sedimenti</name>
    <dbReference type="NCBI Taxonomy" id="1420851"/>
    <lineage>
        <taxon>Bacteria</taxon>
        <taxon>Pseudomonadati</taxon>
        <taxon>Pseudomonadota</taxon>
        <taxon>Gammaproteobacteria</taxon>
        <taxon>Methylococcales</taxon>
        <taxon>Methylococcaceae</taxon>
        <taxon>Methyloprofundus</taxon>
    </lineage>
</organism>
<name>A0A1V8M5F0_9GAMM</name>
<comment type="caution">
    <text evidence="7">The sequence shown here is derived from an EMBL/GenBank/DDBJ whole genome shotgun (WGS) entry which is preliminary data.</text>
</comment>
<feature type="domain" description="GtrA/DPMS transmembrane" evidence="6">
    <location>
        <begin position="2"/>
        <end position="101"/>
    </location>
</feature>
<evidence type="ECO:0000313" key="7">
    <source>
        <dbReference type="EMBL" id="OQK16769.1"/>
    </source>
</evidence>
<dbReference type="Proteomes" id="UP000191980">
    <property type="component" value="Unassembled WGS sequence"/>
</dbReference>
<comment type="subcellular location">
    <subcellularLocation>
        <location evidence="1">Membrane</location>
        <topology evidence="1">Multi-pass membrane protein</topology>
    </subcellularLocation>
</comment>
<reference evidence="7 8" key="1">
    <citation type="submission" date="2015-12" db="EMBL/GenBank/DDBJ databases">
        <authorList>
            <person name="Shamseldin A."/>
            <person name="Moawad H."/>
            <person name="Abd El-Rahim W.M."/>
            <person name="Sadowsky M.J."/>
        </authorList>
    </citation>
    <scope>NUCLEOTIDE SEQUENCE [LARGE SCALE GENOMIC DNA]</scope>
    <source>
        <strain evidence="7 8">WF1</strain>
    </source>
</reference>
<dbReference type="AlphaFoldDB" id="A0A1V8M5F0"/>
<dbReference type="InterPro" id="IPR007267">
    <property type="entry name" value="GtrA_DPMS_TM"/>
</dbReference>
<gene>
    <name evidence="7" type="ORF">AU255_02350</name>
</gene>
<protein>
    <recommendedName>
        <fullName evidence="6">GtrA/DPMS transmembrane domain-containing protein</fullName>
    </recommendedName>
</protein>
<evidence type="ECO:0000256" key="5">
    <source>
        <dbReference type="SAM" id="Phobius"/>
    </source>
</evidence>
<keyword evidence="8" id="KW-1185">Reference proteome</keyword>
<evidence type="ECO:0000313" key="8">
    <source>
        <dbReference type="Proteomes" id="UP000191980"/>
    </source>
</evidence>
<dbReference type="GO" id="GO:0000271">
    <property type="term" value="P:polysaccharide biosynthetic process"/>
    <property type="evidence" value="ECO:0007669"/>
    <property type="project" value="InterPro"/>
</dbReference>
<dbReference type="Pfam" id="PF04138">
    <property type="entry name" value="GtrA_DPMS_TM"/>
    <property type="match status" value="1"/>
</dbReference>
<evidence type="ECO:0000256" key="1">
    <source>
        <dbReference type="ARBA" id="ARBA00004141"/>
    </source>
</evidence>